<proteinExistence type="predicted"/>
<dbReference type="GeneID" id="117573632"/>
<dbReference type="OrthoDB" id="2408655at2759"/>
<dbReference type="PANTHER" id="PTHR23171">
    <property type="entry name" value="GDOWN1"/>
    <property type="match status" value="1"/>
</dbReference>
<dbReference type="InterPro" id="IPR026213">
    <property type="entry name" value="GRINL1"/>
</dbReference>
<gene>
    <name evidence="3" type="primary">LOC117573632</name>
</gene>
<dbReference type="GO" id="GO:0005634">
    <property type="term" value="C:nucleus"/>
    <property type="evidence" value="ECO:0007669"/>
    <property type="project" value="InterPro"/>
</dbReference>
<dbReference type="RefSeq" id="XP_034112831.1">
    <property type="nucleotide sequence ID" value="XM_034256940.2"/>
</dbReference>
<dbReference type="CTD" id="81488"/>
<dbReference type="PANTHER" id="PTHR23171:SF13">
    <property type="entry name" value="DNA-DIRECTED RNA POLYMERASE II SUBUNIT GRINL1A"/>
    <property type="match status" value="1"/>
</dbReference>
<reference evidence="3" key="1">
    <citation type="submission" date="2025-08" db="UniProtKB">
        <authorList>
            <consortium name="RefSeq"/>
        </authorList>
    </citation>
    <scope>IDENTIFICATION</scope>
    <source>
        <strain evidence="3">15112-1751.03</strain>
        <tissue evidence="3">Whole Adult</tissue>
    </source>
</reference>
<evidence type="ECO:0000313" key="2">
    <source>
        <dbReference type="Proteomes" id="UP000515160"/>
    </source>
</evidence>
<dbReference type="Pfam" id="PF15328">
    <property type="entry name" value="GCOM2"/>
    <property type="match status" value="1"/>
</dbReference>
<dbReference type="Proteomes" id="UP000515160">
    <property type="component" value="Chromosome 2R"/>
</dbReference>
<dbReference type="AlphaFoldDB" id="A0A6P8X9I0"/>
<keyword evidence="2" id="KW-1185">Reference proteome</keyword>
<dbReference type="GO" id="GO:0006368">
    <property type="term" value="P:transcription elongation by RNA polymerase II"/>
    <property type="evidence" value="ECO:0007669"/>
    <property type="project" value="InterPro"/>
</dbReference>
<protein>
    <submittedName>
        <fullName evidence="3">Uncharacterized protein LOC117573632</fullName>
    </submittedName>
</protein>
<dbReference type="GO" id="GO:0003711">
    <property type="term" value="F:transcription elongation factor activity"/>
    <property type="evidence" value="ECO:0007669"/>
    <property type="project" value="InterPro"/>
</dbReference>
<organism evidence="2 3">
    <name type="scientific">Drosophila albomicans</name>
    <name type="common">Fruit fly</name>
    <dbReference type="NCBI Taxonomy" id="7291"/>
    <lineage>
        <taxon>Eukaryota</taxon>
        <taxon>Metazoa</taxon>
        <taxon>Ecdysozoa</taxon>
        <taxon>Arthropoda</taxon>
        <taxon>Hexapoda</taxon>
        <taxon>Insecta</taxon>
        <taxon>Pterygota</taxon>
        <taxon>Neoptera</taxon>
        <taxon>Endopterygota</taxon>
        <taxon>Diptera</taxon>
        <taxon>Brachycera</taxon>
        <taxon>Muscomorpha</taxon>
        <taxon>Ephydroidea</taxon>
        <taxon>Drosophilidae</taxon>
        <taxon>Drosophila</taxon>
    </lineage>
</organism>
<dbReference type="PRINTS" id="PR02085">
    <property type="entry name" value="POLR2GRINL1"/>
</dbReference>
<sequence>MSAPTAHPPLNRIPGTAQVKEHHAKDLKTLRYPELLEIKDRQAKLLGSKKRLQLLPDKGKRIQEAYDKLLAEIKRRDDVDAAAELLGELNIASKGKTTLNNLEWQGRSQADDSSHVDDVLDSDDEQEMDPLRVIAQGTMHERQVKILPPPATLITADDLADIASFGPAPASPDSALADQSVSSSASETVPAQIIEIDVSKLAAKRSPDTTLEQHALYLIEKTEVQATTGEREKFRPFRTTVSNVHDPAKERIRKKGKYWEVTAATPPLIQHKEIQLVPLTESANLQVDFMQKVKELRIKQAEQRLANRQLTAKVTSMRLPEDSILKTKPSFQQYRNPQVDYLIEGRQRSSEENEVHDPTITETASAGIHYTVYE</sequence>
<accession>A0A6P8X9I0</accession>
<dbReference type="InterPro" id="IPR051375">
    <property type="entry name" value="Tuftelin_GRINL1A/MYZAP/CCD68"/>
</dbReference>
<feature type="region of interest" description="Disordered" evidence="1">
    <location>
        <begin position="1"/>
        <end position="24"/>
    </location>
</feature>
<evidence type="ECO:0000313" key="3">
    <source>
        <dbReference type="RefSeq" id="XP_034112831.1"/>
    </source>
</evidence>
<name>A0A6P8X9I0_DROAB</name>
<evidence type="ECO:0000256" key="1">
    <source>
        <dbReference type="SAM" id="MobiDB-lite"/>
    </source>
</evidence>